<evidence type="ECO:0000256" key="6">
    <source>
        <dbReference type="ARBA" id="ARBA00022840"/>
    </source>
</evidence>
<dbReference type="Proteomes" id="UP000598271">
    <property type="component" value="Unassembled WGS sequence"/>
</dbReference>
<protein>
    <recommendedName>
        <fullName evidence="3">Maltokinase</fullName>
        <ecNumber evidence="2">2.7.1.175</ecNumber>
    </recommendedName>
    <alternativeName>
        <fullName evidence="7">Maltose-1-phosphate synthase</fullName>
    </alternativeName>
</protein>
<evidence type="ECO:0000313" key="10">
    <source>
        <dbReference type="EMBL" id="GHB71504.1"/>
    </source>
</evidence>
<dbReference type="InterPro" id="IPR012811">
    <property type="entry name" value="TreS_maltokin_C_dom"/>
</dbReference>
<comment type="similarity">
    <text evidence="1">Belongs to the aminoglycoside phosphotransferase family.</text>
</comment>
<evidence type="ECO:0000256" key="3">
    <source>
        <dbReference type="ARBA" id="ARBA00013882"/>
    </source>
</evidence>
<evidence type="ECO:0000256" key="4">
    <source>
        <dbReference type="ARBA" id="ARBA00022679"/>
    </source>
</evidence>
<dbReference type="EMBL" id="BMXF01000002">
    <property type="protein sequence ID" value="GHB71504.1"/>
    <property type="molecule type" value="Genomic_DNA"/>
</dbReference>
<gene>
    <name evidence="10" type="ORF">GCM10007390_26670</name>
</gene>
<evidence type="ECO:0000256" key="2">
    <source>
        <dbReference type="ARBA" id="ARBA00011962"/>
    </source>
</evidence>
<comment type="catalytic activity">
    <reaction evidence="8">
        <text>D-maltose + ATP = alpha-maltose 1-phosphate + ADP + H(+)</text>
        <dbReference type="Rhea" id="RHEA:31915"/>
        <dbReference type="ChEBI" id="CHEBI:15378"/>
        <dbReference type="ChEBI" id="CHEBI:17306"/>
        <dbReference type="ChEBI" id="CHEBI:30616"/>
        <dbReference type="ChEBI" id="CHEBI:63576"/>
        <dbReference type="ChEBI" id="CHEBI:456216"/>
        <dbReference type="EC" id="2.7.1.175"/>
    </reaction>
</comment>
<evidence type="ECO:0000313" key="11">
    <source>
        <dbReference type="Proteomes" id="UP000598271"/>
    </source>
</evidence>
<dbReference type="InterPro" id="IPR011009">
    <property type="entry name" value="Kinase-like_dom_sf"/>
</dbReference>
<keyword evidence="4" id="KW-0808">Transferase</keyword>
<dbReference type="EC" id="2.7.1.175" evidence="2"/>
<evidence type="ECO:0000256" key="1">
    <source>
        <dbReference type="ARBA" id="ARBA00006219"/>
    </source>
</evidence>
<sequence>MPISSDQLVDFLKKCRWFAGKARQVVLASVIQQIPFGEATIWIVEVGYEEGDTERYQLPVISVSEMPGFSTAQTLILEVDGRYLVDAIYTETFRYNLYTHIYNAESYGEPTARMAFVRGKGLEAEDLPEHISTRVLPVDSSNSALVFGEKYFLKLYRKLFQLPNPEVEMIEFLTEHSDFRQMPAFCGSMTLKSLGQPDITLGMMQRMVDAQKDNWDRTGDYLNDFLYAVPNRVFSIQEDVFERVGLLGRRTGEMHRALYNPEADATFSPEPFTADYRKFLQGRLNHLLESRYNLLIDKYRALDEQTQALAWKFMEAKELIDEFAEELLSRDIHSQRIRIHGDYHLGQVLNVQNDFIVIDFEGEPEASIADRKVKHSPLKDVAGMVRSYHYAVSAKLFESDETRYLEPTKLLKVTERWYKLIRDTYLDGYTEAIGWPHPLFKDQNEINSLMLYYLLEKAVYELGYELSYRPDWVKIPLKGIVDVIREVEKLHG</sequence>
<dbReference type="AlphaFoldDB" id="A0A8J3D7A5"/>
<keyword evidence="11" id="KW-1185">Reference proteome</keyword>
<accession>A0A8J3D7A5</accession>
<evidence type="ECO:0000256" key="8">
    <source>
        <dbReference type="ARBA" id="ARBA00049067"/>
    </source>
</evidence>
<name>A0A8J3D7A5_9BACT</name>
<dbReference type="Pfam" id="PF18085">
    <property type="entry name" value="Mak_N_cap"/>
    <property type="match status" value="1"/>
</dbReference>
<dbReference type="GO" id="GO:0005524">
    <property type="term" value="F:ATP binding"/>
    <property type="evidence" value="ECO:0007669"/>
    <property type="project" value="UniProtKB-KW"/>
</dbReference>
<dbReference type="NCBIfam" id="TIGR02457">
    <property type="entry name" value="TreS_Cterm"/>
    <property type="match status" value="1"/>
</dbReference>
<evidence type="ECO:0000259" key="9">
    <source>
        <dbReference type="Pfam" id="PF18085"/>
    </source>
</evidence>
<comment type="caution">
    <text evidence="10">The sequence shown here is derived from an EMBL/GenBank/DDBJ whole genome shotgun (WGS) entry which is preliminary data.</text>
</comment>
<proteinExistence type="inferred from homology"/>
<evidence type="ECO:0000256" key="7">
    <source>
        <dbReference type="ARBA" id="ARBA00031251"/>
    </source>
</evidence>
<reference evidence="10 11" key="1">
    <citation type="journal article" date="2014" name="Int. J. Syst. Evol. Microbiol.">
        <title>Complete genome sequence of Corynebacterium casei LMG S-19264T (=DSM 44701T), isolated from a smear-ripened cheese.</title>
        <authorList>
            <consortium name="US DOE Joint Genome Institute (JGI-PGF)"/>
            <person name="Walter F."/>
            <person name="Albersmeier A."/>
            <person name="Kalinowski J."/>
            <person name="Ruckert C."/>
        </authorList>
    </citation>
    <scope>NUCLEOTIDE SEQUENCE [LARGE SCALE GENOMIC DNA]</scope>
    <source>
        <strain evidence="10 11">KCTC 12866</strain>
    </source>
</reference>
<organism evidence="10 11">
    <name type="scientific">Persicitalea jodogahamensis</name>
    <dbReference type="NCBI Taxonomy" id="402147"/>
    <lineage>
        <taxon>Bacteria</taxon>
        <taxon>Pseudomonadati</taxon>
        <taxon>Bacteroidota</taxon>
        <taxon>Cytophagia</taxon>
        <taxon>Cytophagales</taxon>
        <taxon>Spirosomataceae</taxon>
        <taxon>Persicitalea</taxon>
    </lineage>
</organism>
<dbReference type="Gene3D" id="3.90.1200.10">
    <property type="match status" value="1"/>
</dbReference>
<dbReference type="SUPFAM" id="SSF56112">
    <property type="entry name" value="Protein kinase-like (PK-like)"/>
    <property type="match status" value="1"/>
</dbReference>
<feature type="domain" description="Maltokinase N-terminal cap" evidence="9">
    <location>
        <begin position="11"/>
        <end position="89"/>
    </location>
</feature>
<dbReference type="RefSeq" id="WP_189564959.1">
    <property type="nucleotide sequence ID" value="NZ_BMXF01000002.1"/>
</dbReference>
<keyword evidence="5" id="KW-0547">Nucleotide-binding</keyword>
<evidence type="ECO:0000256" key="5">
    <source>
        <dbReference type="ARBA" id="ARBA00022741"/>
    </source>
</evidence>
<dbReference type="GO" id="GO:0016740">
    <property type="term" value="F:transferase activity"/>
    <property type="evidence" value="ECO:0007669"/>
    <property type="project" value="UniProtKB-KW"/>
</dbReference>
<keyword evidence="6" id="KW-0067">ATP-binding</keyword>
<dbReference type="InterPro" id="IPR040999">
    <property type="entry name" value="Mak_N_cap"/>
</dbReference>